<dbReference type="PANTHER" id="PTHR14649">
    <property type="entry name" value="ZINC FINGER C2HC DOMAIN-CONTAINING PROTEIN 1C"/>
    <property type="match status" value="1"/>
</dbReference>
<evidence type="ECO:0000256" key="7">
    <source>
        <dbReference type="SAM" id="MobiDB-lite"/>
    </source>
</evidence>
<accession>A0A1V9X8E4</accession>
<dbReference type="AlphaFoldDB" id="A0A1V9X8E4"/>
<gene>
    <name evidence="9" type="ORF">BIW11_12125</name>
</gene>
<sequence length="366" mass="39986">MSRRGGCTIPRPSAALVATGGAFGSVRMPASNRATTITKANMTRAKYSNPETDDTQPPSANKSAFNGMLLANGTRPSKANSTAEKENPPLFNVTNHTPASSVQKSGYRTATAAKTNRLTSSIRPSRARDSSATTTSVQPFREPSSVTSTLESAASSTSFTYHSGHTLKTELLKPSCDSLSTKSRATLPNPILKKPNNASAIKKAPPPEERPILPECIRCDICKRGFLPDRIEKHHQACRKIESMPRKIFNATKMRTAGTEQESYIRRGAHKKEVPVKKSNWRAKHEEFLRNVREAKKVQDHIAKGGKLSDLPPPPPSENPDYVQCPHCGRKFNEGAAERHIPKCANILSNKKKTPTGKAGMAARRR</sequence>
<dbReference type="InParanoid" id="A0A1V9X8E4"/>
<dbReference type="PROSITE" id="PS52027">
    <property type="entry name" value="ZF_C2HC_C3H"/>
    <property type="match status" value="2"/>
</dbReference>
<feature type="compositionally biased region" description="Polar residues" evidence="7">
    <location>
        <begin position="55"/>
        <end position="64"/>
    </location>
</feature>
<evidence type="ECO:0000313" key="10">
    <source>
        <dbReference type="Proteomes" id="UP000192247"/>
    </source>
</evidence>
<evidence type="ECO:0000256" key="2">
    <source>
        <dbReference type="ARBA" id="ARBA00022723"/>
    </source>
</evidence>
<organism evidence="9 10">
    <name type="scientific">Tropilaelaps mercedesae</name>
    <dbReference type="NCBI Taxonomy" id="418985"/>
    <lineage>
        <taxon>Eukaryota</taxon>
        <taxon>Metazoa</taxon>
        <taxon>Ecdysozoa</taxon>
        <taxon>Arthropoda</taxon>
        <taxon>Chelicerata</taxon>
        <taxon>Arachnida</taxon>
        <taxon>Acari</taxon>
        <taxon>Parasitiformes</taxon>
        <taxon>Mesostigmata</taxon>
        <taxon>Gamasina</taxon>
        <taxon>Dermanyssoidea</taxon>
        <taxon>Laelapidae</taxon>
        <taxon>Tropilaelaps</taxon>
    </lineage>
</organism>
<dbReference type="STRING" id="418985.A0A1V9X8E4"/>
<dbReference type="EMBL" id="MNPL01020226">
    <property type="protein sequence ID" value="OQR69658.1"/>
    <property type="molecule type" value="Genomic_DNA"/>
</dbReference>
<dbReference type="Proteomes" id="UP000192247">
    <property type="component" value="Unassembled WGS sequence"/>
</dbReference>
<feature type="region of interest" description="Disordered" evidence="7">
    <location>
        <begin position="301"/>
        <end position="324"/>
    </location>
</feature>
<feature type="domain" description="C2HC/C3H-type" evidence="8">
    <location>
        <begin position="215"/>
        <end position="244"/>
    </location>
</feature>
<dbReference type="GO" id="GO:0008270">
    <property type="term" value="F:zinc ion binding"/>
    <property type="evidence" value="ECO:0007669"/>
    <property type="project" value="UniProtKB-KW"/>
</dbReference>
<evidence type="ECO:0000313" key="9">
    <source>
        <dbReference type="EMBL" id="OQR69658.1"/>
    </source>
</evidence>
<dbReference type="InterPro" id="IPR026104">
    <property type="entry name" value="ZNF_C2HC_dom_1C"/>
</dbReference>
<comment type="caution">
    <text evidence="9">The sequence shown here is derived from an EMBL/GenBank/DDBJ whole genome shotgun (WGS) entry which is preliminary data.</text>
</comment>
<feature type="compositionally biased region" description="Polar residues" evidence="7">
    <location>
        <begin position="92"/>
        <end position="123"/>
    </location>
</feature>
<keyword evidence="5" id="KW-0175">Coiled coil</keyword>
<keyword evidence="2" id="KW-0479">Metal-binding</keyword>
<dbReference type="Gene3D" id="3.30.160.60">
    <property type="entry name" value="Classic Zinc Finger"/>
    <property type="match status" value="2"/>
</dbReference>
<dbReference type="OrthoDB" id="10255185at2759"/>
<comment type="similarity">
    <text evidence="1">Belongs to the ZC2HC1 family.</text>
</comment>
<evidence type="ECO:0000256" key="1">
    <source>
        <dbReference type="ARBA" id="ARBA00010843"/>
    </source>
</evidence>
<proteinExistence type="inferred from homology"/>
<dbReference type="FunCoup" id="A0A1V9X8E4">
    <property type="interactions" value="3"/>
</dbReference>
<keyword evidence="3 6" id="KW-0863">Zinc-finger</keyword>
<feature type="domain" description="C2HC/C3H-type" evidence="8">
    <location>
        <begin position="321"/>
        <end position="350"/>
    </location>
</feature>
<protein>
    <submittedName>
        <fullName evidence="9">Zinc finger C2HC domain-containing protein 1C-like</fullName>
    </submittedName>
</protein>
<name>A0A1V9X8E4_9ACAR</name>
<evidence type="ECO:0000256" key="4">
    <source>
        <dbReference type="ARBA" id="ARBA00022833"/>
    </source>
</evidence>
<feature type="region of interest" description="Disordered" evidence="7">
    <location>
        <begin position="179"/>
        <end position="207"/>
    </location>
</feature>
<evidence type="ECO:0000259" key="8">
    <source>
        <dbReference type="PROSITE" id="PS52027"/>
    </source>
</evidence>
<feature type="region of interest" description="Disordered" evidence="7">
    <location>
        <begin position="34"/>
        <end position="146"/>
    </location>
</feature>
<dbReference type="Pfam" id="PF13913">
    <property type="entry name" value="zf-C2HC_2"/>
    <property type="match status" value="2"/>
</dbReference>
<keyword evidence="4" id="KW-0862">Zinc</keyword>
<keyword evidence="10" id="KW-1185">Reference proteome</keyword>
<reference evidence="9 10" key="1">
    <citation type="journal article" date="2017" name="Gigascience">
        <title>Draft genome of the honey bee ectoparasitic mite, Tropilaelaps mercedesae, is shaped by the parasitic life history.</title>
        <authorList>
            <person name="Dong X."/>
            <person name="Armstrong S.D."/>
            <person name="Xia D."/>
            <person name="Makepeace B.L."/>
            <person name="Darby A.C."/>
            <person name="Kadowaki T."/>
        </authorList>
    </citation>
    <scope>NUCLEOTIDE SEQUENCE [LARGE SCALE GENOMIC DNA]</scope>
    <source>
        <strain evidence="9">Wuxi-XJTLU</strain>
    </source>
</reference>
<evidence type="ECO:0000256" key="6">
    <source>
        <dbReference type="PROSITE-ProRule" id="PRU01371"/>
    </source>
</evidence>
<dbReference type="PANTHER" id="PTHR14649:SF1">
    <property type="entry name" value="ZINC FINGER C2HC DOMAIN-CONTAINING PROTEIN 1C"/>
    <property type="match status" value="1"/>
</dbReference>
<dbReference type="InterPro" id="IPR049899">
    <property type="entry name" value="Znf_C2HC_C3H"/>
</dbReference>
<evidence type="ECO:0000256" key="3">
    <source>
        <dbReference type="ARBA" id="ARBA00022771"/>
    </source>
</evidence>
<evidence type="ECO:0000256" key="5">
    <source>
        <dbReference type="ARBA" id="ARBA00023054"/>
    </source>
</evidence>